<dbReference type="Pfam" id="PF10593">
    <property type="entry name" value="Z1"/>
    <property type="match status" value="1"/>
</dbReference>
<feature type="compositionally biased region" description="Low complexity" evidence="1">
    <location>
        <begin position="890"/>
        <end position="901"/>
    </location>
</feature>
<organism evidence="3 4">
    <name type="scientific">Mycobacterium kyorinense</name>
    <dbReference type="NCBI Taxonomy" id="487514"/>
    <lineage>
        <taxon>Bacteria</taxon>
        <taxon>Bacillati</taxon>
        <taxon>Actinomycetota</taxon>
        <taxon>Actinomycetes</taxon>
        <taxon>Mycobacteriales</taxon>
        <taxon>Mycobacteriaceae</taxon>
        <taxon>Mycobacterium</taxon>
    </lineage>
</organism>
<sequence>MDEKIIRRTLIDVMRRQGISPEQAAQETARGFGIDPSQFSGVLEEIKHEADRNFVLDSPPGVFADGLHAEASTMRWYNGPQEGDRFWPQLRAKLESGSLKSVVDEIENASTKVVAHLGSPYVRNLSKRGLVVGYVQSGKTANYTAVMAKAADAGYRLFIVLSGLHNNLRRQTQVRLTNDLGDEYWHRWTSADADFGGAEPGAPVLVGGVPSLAVVKKNQSRLNSLIDWLDTIPLEIRRRSPILLLDDEADQATPNSAQARDQLTRINQLVRDLWSKIPTGTYIGYTATPFANIFMDPDDEEELYPADFIIDLPRPDAYYGAERVFGREPIDDADEPDSGLDMVREVTDDEAECLRAPSAKTERLLFDPDLPQSLIDAVVWFVVATAIRHARGQEREHSSMLVHTTHYVQPHFAMKARLDDLLNEFRIRSEKSDQSVFLASYQKESARAAEEATLPLPAWNDVEKRLSTVLKSIRVVVDNGYSDDRLDYGRKENGRSVVETVIAVGGGTLSRGLTLEGLVVSFFTRTSNTYDTLLQMGRWFGYRPGYEDLPRIWMQPSLEADYKFLALVEEEIRQDMRHMERMKVTPRQLGVRVRAHPGRLAIVARNKMHHVDAVRISYSGQRLQTFIFYEDNRILTGSNNGALVENLASTRNFLDACRSAGNAVDSRKSARWLFKDVPAAVVTSLIRSYTFHEDQSTVRKEDMLGWIERAAFDRPWNVVVVGSDKKHRDLEGQQIELGEVDLGFDRLVPAVNRAPLKDPKHTTGTANIKALMSHNDWFADLDPDQVRSLGDRAKEDPKGVRRELADGRGLVVIYPVSKDSVPMGAALKTDSRRDMEAAEHLVGLGLVFPNVDREGFAIEGTYYSVHPDWEPSAVDDEEDEIPEDREATMGSSGTGEAESSE</sequence>
<dbReference type="EMBL" id="LZKJ01000059">
    <property type="protein sequence ID" value="OBI49800.1"/>
    <property type="molecule type" value="Genomic_DNA"/>
</dbReference>
<feature type="domain" description="Putative endonuclease Z1" evidence="2">
    <location>
        <begin position="373"/>
        <end position="598"/>
    </location>
</feature>
<comment type="caution">
    <text evidence="3">The sequence shown here is derived from an EMBL/GenBank/DDBJ whole genome shotgun (WGS) entry which is preliminary data.</text>
</comment>
<evidence type="ECO:0000256" key="1">
    <source>
        <dbReference type="SAM" id="MobiDB-lite"/>
    </source>
</evidence>
<dbReference type="AlphaFoldDB" id="A0A1A2ZHS8"/>
<protein>
    <recommendedName>
        <fullName evidence="2">Putative endonuclease Z1 domain-containing protein</fullName>
    </recommendedName>
</protein>
<reference evidence="4" key="1">
    <citation type="submission" date="2016-06" db="EMBL/GenBank/DDBJ databases">
        <authorList>
            <person name="Sutton G."/>
            <person name="Brinkac L."/>
            <person name="Sanka R."/>
            <person name="Adams M."/>
            <person name="Lau E."/>
            <person name="Sam S."/>
            <person name="Sreng N."/>
            <person name="Him V."/>
            <person name="Kerleguer A."/>
            <person name="Cheng S."/>
        </authorList>
    </citation>
    <scope>NUCLEOTIDE SEQUENCE [LARGE SCALE GENOMIC DNA]</scope>
    <source>
        <strain evidence="4">E861</strain>
    </source>
</reference>
<dbReference type="Proteomes" id="UP000093592">
    <property type="component" value="Unassembled WGS sequence"/>
</dbReference>
<feature type="region of interest" description="Disordered" evidence="1">
    <location>
        <begin position="867"/>
        <end position="901"/>
    </location>
</feature>
<accession>A0A1A2ZHS8</accession>
<gene>
    <name evidence="3" type="ORF">A5707_16430</name>
</gene>
<evidence type="ECO:0000313" key="3">
    <source>
        <dbReference type="EMBL" id="OBI49800.1"/>
    </source>
</evidence>
<feature type="compositionally biased region" description="Acidic residues" evidence="1">
    <location>
        <begin position="873"/>
        <end position="883"/>
    </location>
</feature>
<evidence type="ECO:0000313" key="4">
    <source>
        <dbReference type="Proteomes" id="UP000093592"/>
    </source>
</evidence>
<proteinExistence type="predicted"/>
<dbReference type="RefSeq" id="WP_065013614.1">
    <property type="nucleotide sequence ID" value="NZ_LZKJ01000059.1"/>
</dbReference>
<dbReference type="InterPro" id="IPR018310">
    <property type="entry name" value="Put_endonuclease_Z1-dom"/>
</dbReference>
<evidence type="ECO:0000259" key="2">
    <source>
        <dbReference type="Pfam" id="PF10593"/>
    </source>
</evidence>
<name>A0A1A2ZHS8_9MYCO</name>